<evidence type="ECO:0000313" key="2">
    <source>
        <dbReference type="Proteomes" id="UP001499967"/>
    </source>
</evidence>
<reference evidence="1 2" key="1">
    <citation type="journal article" date="2019" name="Int. J. Syst. Evol. Microbiol.">
        <title>The Global Catalogue of Microorganisms (GCM) 10K type strain sequencing project: providing services to taxonomists for standard genome sequencing and annotation.</title>
        <authorList>
            <consortium name="The Broad Institute Genomics Platform"/>
            <consortium name="The Broad Institute Genome Sequencing Center for Infectious Disease"/>
            <person name="Wu L."/>
            <person name="Ma J."/>
        </authorList>
    </citation>
    <scope>NUCLEOTIDE SEQUENCE [LARGE SCALE GENOMIC DNA]</scope>
    <source>
        <strain evidence="1 2">JCM 11117</strain>
    </source>
</reference>
<dbReference type="Proteomes" id="UP001499967">
    <property type="component" value="Unassembled WGS sequence"/>
</dbReference>
<organism evidence="1 2">
    <name type="scientific">Pseudonocardia zijingensis</name>
    <dbReference type="NCBI Taxonomy" id="153376"/>
    <lineage>
        <taxon>Bacteria</taxon>
        <taxon>Bacillati</taxon>
        <taxon>Actinomycetota</taxon>
        <taxon>Actinomycetes</taxon>
        <taxon>Pseudonocardiales</taxon>
        <taxon>Pseudonocardiaceae</taxon>
        <taxon>Pseudonocardia</taxon>
    </lineage>
</organism>
<dbReference type="RefSeq" id="WP_343943761.1">
    <property type="nucleotide sequence ID" value="NZ_BAAAHP010000141.1"/>
</dbReference>
<keyword evidence="2" id="KW-1185">Reference proteome</keyword>
<protein>
    <recommendedName>
        <fullName evidence="3">MmpS family membrane protein</fullName>
    </recommendedName>
</protein>
<proteinExistence type="predicted"/>
<evidence type="ECO:0008006" key="3">
    <source>
        <dbReference type="Google" id="ProtNLM"/>
    </source>
</evidence>
<evidence type="ECO:0000313" key="1">
    <source>
        <dbReference type="EMBL" id="GAA0948166.1"/>
    </source>
</evidence>
<sequence>MGSSGRPRGCVIALLVVAALVVLPVGWLAYALFHTDRWVGEVPAVVTGIDDDGRYFRVEFTAPLPEDALAGRPESAATPDGGLVFEMLPDVQVGDHVLCTVEQTFTVNTDLGHGPVSRIERCRRPA</sequence>
<dbReference type="EMBL" id="BAAAHP010000141">
    <property type="protein sequence ID" value="GAA0948166.1"/>
    <property type="molecule type" value="Genomic_DNA"/>
</dbReference>
<comment type="caution">
    <text evidence="1">The sequence shown here is derived from an EMBL/GenBank/DDBJ whole genome shotgun (WGS) entry which is preliminary data.</text>
</comment>
<gene>
    <name evidence="1" type="ORF">GCM10009559_47710</name>
</gene>
<name>A0ABN1QVU9_9PSEU</name>
<accession>A0ABN1QVU9</accession>